<gene>
    <name evidence="2" type="ORF">ATO3_11155</name>
</gene>
<dbReference type="InterPro" id="IPR032347">
    <property type="entry name" value="DUF4864"/>
</dbReference>
<dbReference type="AlphaFoldDB" id="A0A225NHN3"/>
<protein>
    <recommendedName>
        <fullName evidence="4">DUF4864 domain-containing protein</fullName>
    </recommendedName>
</protein>
<evidence type="ECO:0000313" key="3">
    <source>
        <dbReference type="Proteomes" id="UP000215377"/>
    </source>
</evidence>
<organism evidence="2 3">
    <name type="scientific">Marinibacterium profundimaris</name>
    <dbReference type="NCBI Taxonomy" id="1679460"/>
    <lineage>
        <taxon>Bacteria</taxon>
        <taxon>Pseudomonadati</taxon>
        <taxon>Pseudomonadota</taxon>
        <taxon>Alphaproteobacteria</taxon>
        <taxon>Rhodobacterales</taxon>
        <taxon>Paracoccaceae</taxon>
        <taxon>Marinibacterium</taxon>
    </lineage>
</organism>
<keyword evidence="3" id="KW-1185">Reference proteome</keyword>
<evidence type="ECO:0000313" key="2">
    <source>
        <dbReference type="EMBL" id="OWU73254.1"/>
    </source>
</evidence>
<dbReference type="EMBL" id="AQQR01000004">
    <property type="protein sequence ID" value="OWU73254.1"/>
    <property type="molecule type" value="Genomic_DNA"/>
</dbReference>
<name>A0A225NHN3_9RHOB</name>
<dbReference type="Pfam" id="PF16156">
    <property type="entry name" value="DUF4864"/>
    <property type="match status" value="1"/>
</dbReference>
<comment type="caution">
    <text evidence="2">The sequence shown here is derived from an EMBL/GenBank/DDBJ whole genome shotgun (WGS) entry which is preliminary data.</text>
</comment>
<dbReference type="OrthoDB" id="9130422at2"/>
<accession>A0A225NHN3</accession>
<feature type="signal peptide" evidence="1">
    <location>
        <begin position="1"/>
        <end position="24"/>
    </location>
</feature>
<evidence type="ECO:0008006" key="4">
    <source>
        <dbReference type="Google" id="ProtNLM"/>
    </source>
</evidence>
<proteinExistence type="predicted"/>
<dbReference type="Proteomes" id="UP000215377">
    <property type="component" value="Unassembled WGS sequence"/>
</dbReference>
<keyword evidence="1" id="KW-0732">Signal</keyword>
<feature type="chain" id="PRO_5013098708" description="DUF4864 domain-containing protein" evidence="1">
    <location>
        <begin position="25"/>
        <end position="137"/>
    </location>
</feature>
<evidence type="ECO:0000256" key="1">
    <source>
        <dbReference type="SAM" id="SignalP"/>
    </source>
</evidence>
<sequence>MRALLMPLLICLTLILALPTGARAQSADIEATIGAQLEAFKADAFDEAFTFASPTIKGLFRTPEIFGQMVRNGYPMVWRPGAVRYLDLRDEGGRLLQRVEITDARGARHLLEYEMIELEEGWKINGVRLLKAEGFSA</sequence>
<reference evidence="2 3" key="1">
    <citation type="submission" date="2013-04" db="EMBL/GenBank/DDBJ databases">
        <title>Oceanicola sp. 22II1-22F33 Genome Sequencing.</title>
        <authorList>
            <person name="Lai Q."/>
            <person name="Li G."/>
            <person name="Shao Z."/>
        </authorList>
    </citation>
    <scope>NUCLEOTIDE SEQUENCE [LARGE SCALE GENOMIC DNA]</scope>
    <source>
        <strain evidence="2 3">22II1-22F33</strain>
    </source>
</reference>